<organism evidence="1 2">
    <name type="scientific">Gnomoniopsis smithogilvyi</name>
    <dbReference type="NCBI Taxonomy" id="1191159"/>
    <lineage>
        <taxon>Eukaryota</taxon>
        <taxon>Fungi</taxon>
        <taxon>Dikarya</taxon>
        <taxon>Ascomycota</taxon>
        <taxon>Pezizomycotina</taxon>
        <taxon>Sordariomycetes</taxon>
        <taxon>Sordariomycetidae</taxon>
        <taxon>Diaporthales</taxon>
        <taxon>Gnomoniaceae</taxon>
        <taxon>Gnomoniopsis</taxon>
    </lineage>
</organism>
<accession>A0A9W8YL83</accession>
<dbReference type="Proteomes" id="UP001140453">
    <property type="component" value="Unassembled WGS sequence"/>
</dbReference>
<protein>
    <submittedName>
        <fullName evidence="1">Uncharacterized protein</fullName>
    </submittedName>
</protein>
<keyword evidence="2" id="KW-1185">Reference proteome</keyword>
<evidence type="ECO:0000313" key="1">
    <source>
        <dbReference type="EMBL" id="KAJ4386133.1"/>
    </source>
</evidence>
<gene>
    <name evidence="1" type="ORF">N0V93_009025</name>
</gene>
<comment type="caution">
    <text evidence="1">The sequence shown here is derived from an EMBL/GenBank/DDBJ whole genome shotgun (WGS) entry which is preliminary data.</text>
</comment>
<evidence type="ECO:0000313" key="2">
    <source>
        <dbReference type="Proteomes" id="UP001140453"/>
    </source>
</evidence>
<name>A0A9W8YL83_9PEZI</name>
<dbReference type="AlphaFoldDB" id="A0A9W8YL83"/>
<proteinExistence type="predicted"/>
<sequence length="75" mass="9290">MPRNDNNDRDVYVYETDSRGRQQVYRVETVTTWYCYYCSHGPMSHDLDEHCTDCRHRRSPYSYVDTRTYYHIVRR</sequence>
<reference evidence="1" key="1">
    <citation type="submission" date="2022-10" db="EMBL/GenBank/DDBJ databases">
        <title>Tapping the CABI collections for fungal endophytes: first genome assemblies for Collariella, Neodidymelliopsis, Ascochyta clinopodiicola, Didymella pomorum, Didymosphaeria variabile, Neocosmospora piperis and Neocucurbitaria cava.</title>
        <authorList>
            <person name="Hill R."/>
        </authorList>
    </citation>
    <scope>NUCLEOTIDE SEQUENCE</scope>
    <source>
        <strain evidence="1">IMI 355082</strain>
    </source>
</reference>
<dbReference type="EMBL" id="JAPEVB010000006">
    <property type="protein sequence ID" value="KAJ4386133.1"/>
    <property type="molecule type" value="Genomic_DNA"/>
</dbReference>